<comment type="caution">
    <text evidence="2">The sequence shown here is derived from an EMBL/GenBank/DDBJ whole genome shotgun (WGS) entry which is preliminary data.</text>
</comment>
<gene>
    <name evidence="2" type="ORF">P7122_05670</name>
</gene>
<dbReference type="RefSeq" id="WP_278004810.1">
    <property type="nucleotide sequence ID" value="NZ_JARSBN010000003.1"/>
</dbReference>
<evidence type="ECO:0000313" key="3">
    <source>
        <dbReference type="Proteomes" id="UP001529085"/>
    </source>
</evidence>
<accession>A0ABT6G088</accession>
<dbReference type="Proteomes" id="UP001529085">
    <property type="component" value="Unassembled WGS sequence"/>
</dbReference>
<feature type="chain" id="PRO_5045054204" description="Secreted protein" evidence="1">
    <location>
        <begin position="25"/>
        <end position="197"/>
    </location>
</feature>
<protein>
    <recommendedName>
        <fullName evidence="4">Secreted protein</fullName>
    </recommendedName>
</protein>
<sequence length="197" mass="22966">MKSKIIKKSLVVLLFLCFVSKTKAQSNDLNLINFITIQNLSEDISFFEGKLILENNEVLTGNISINHNNKEDYETILQTDKGYAYISNEDIASITLFGSENDELYKSEFIKFENSNKFYRELYKKDDANAIYDLLEQPFDNKTMNDVYVLEDNELISINNFWSSGPKKDVINYINKRDGTNYKRKDFETLNELLSKL</sequence>
<feature type="signal peptide" evidence="1">
    <location>
        <begin position="1"/>
        <end position="24"/>
    </location>
</feature>
<evidence type="ECO:0008006" key="4">
    <source>
        <dbReference type="Google" id="ProtNLM"/>
    </source>
</evidence>
<keyword evidence="1" id="KW-0732">Signal</keyword>
<organism evidence="2 3">
    <name type="scientific">Winogradskyella marincola</name>
    <dbReference type="NCBI Taxonomy" id="3037795"/>
    <lineage>
        <taxon>Bacteria</taxon>
        <taxon>Pseudomonadati</taxon>
        <taxon>Bacteroidota</taxon>
        <taxon>Flavobacteriia</taxon>
        <taxon>Flavobacteriales</taxon>
        <taxon>Flavobacteriaceae</taxon>
        <taxon>Winogradskyella</taxon>
    </lineage>
</organism>
<name>A0ABT6G088_9FLAO</name>
<evidence type="ECO:0000256" key="1">
    <source>
        <dbReference type="SAM" id="SignalP"/>
    </source>
</evidence>
<dbReference type="EMBL" id="JARSBN010000003">
    <property type="protein sequence ID" value="MDG4715350.1"/>
    <property type="molecule type" value="Genomic_DNA"/>
</dbReference>
<keyword evidence="3" id="KW-1185">Reference proteome</keyword>
<proteinExistence type="predicted"/>
<evidence type="ECO:0000313" key="2">
    <source>
        <dbReference type="EMBL" id="MDG4715350.1"/>
    </source>
</evidence>
<reference evidence="2 3" key="1">
    <citation type="submission" date="2023-03" db="EMBL/GenBank/DDBJ databases">
        <title>Strain YYF002 represents a novel species in the genus Winogradskyella isolated from seawater.</title>
        <authorList>
            <person name="Fu Z.-Y."/>
        </authorList>
    </citation>
    <scope>NUCLEOTIDE SEQUENCE [LARGE SCALE GENOMIC DNA]</scope>
    <source>
        <strain evidence="2 3">YYF002</strain>
    </source>
</reference>